<evidence type="ECO:0000313" key="2">
    <source>
        <dbReference type="Proteomes" id="UP001064489"/>
    </source>
</evidence>
<sequence>MKSAIYANNITLGLALALVFLSLTFSKSNLANRRSVKVFDSKDRSSGGVSVSGNQVVYFNFEEDKDLKGVNIDGPAIDFFVDLRGLDPFVRKGKVGSSVDSLCSSIARLSNKIFFPPRSHRMKTRSVACGIDS</sequence>
<dbReference type="AlphaFoldDB" id="A0AAD5IV89"/>
<dbReference type="Proteomes" id="UP001064489">
    <property type="component" value="Chromosome 5"/>
</dbReference>
<organism evidence="1 2">
    <name type="scientific">Acer negundo</name>
    <name type="common">Box elder</name>
    <dbReference type="NCBI Taxonomy" id="4023"/>
    <lineage>
        <taxon>Eukaryota</taxon>
        <taxon>Viridiplantae</taxon>
        <taxon>Streptophyta</taxon>
        <taxon>Embryophyta</taxon>
        <taxon>Tracheophyta</taxon>
        <taxon>Spermatophyta</taxon>
        <taxon>Magnoliopsida</taxon>
        <taxon>eudicotyledons</taxon>
        <taxon>Gunneridae</taxon>
        <taxon>Pentapetalae</taxon>
        <taxon>rosids</taxon>
        <taxon>malvids</taxon>
        <taxon>Sapindales</taxon>
        <taxon>Sapindaceae</taxon>
        <taxon>Hippocastanoideae</taxon>
        <taxon>Acereae</taxon>
        <taxon>Acer</taxon>
    </lineage>
</organism>
<comment type="caution">
    <text evidence="1">The sequence shown here is derived from an EMBL/GenBank/DDBJ whole genome shotgun (WGS) entry which is preliminary data.</text>
</comment>
<reference evidence="1" key="1">
    <citation type="journal article" date="2022" name="Plant J.">
        <title>Strategies of tolerance reflected in two North American maple genomes.</title>
        <authorList>
            <person name="McEvoy S.L."/>
            <person name="Sezen U.U."/>
            <person name="Trouern-Trend A."/>
            <person name="McMahon S.M."/>
            <person name="Schaberg P.G."/>
            <person name="Yang J."/>
            <person name="Wegrzyn J.L."/>
            <person name="Swenson N.G."/>
        </authorList>
    </citation>
    <scope>NUCLEOTIDE SEQUENCE</scope>
    <source>
        <strain evidence="1">91603</strain>
    </source>
</reference>
<name>A0AAD5IV89_ACENE</name>
<evidence type="ECO:0000313" key="1">
    <source>
        <dbReference type="EMBL" id="KAI9177968.1"/>
    </source>
</evidence>
<proteinExistence type="predicted"/>
<reference evidence="1" key="2">
    <citation type="submission" date="2023-02" db="EMBL/GenBank/DDBJ databases">
        <authorList>
            <person name="Swenson N.G."/>
            <person name="Wegrzyn J.L."/>
            <person name="Mcevoy S.L."/>
        </authorList>
    </citation>
    <scope>NUCLEOTIDE SEQUENCE</scope>
    <source>
        <strain evidence="1">91603</strain>
        <tissue evidence="1">Leaf</tissue>
    </source>
</reference>
<dbReference type="EMBL" id="JAJSOW010000102">
    <property type="protein sequence ID" value="KAI9177968.1"/>
    <property type="molecule type" value="Genomic_DNA"/>
</dbReference>
<accession>A0AAD5IV89</accession>
<gene>
    <name evidence="1" type="ORF">LWI28_021187</name>
</gene>
<protein>
    <submittedName>
        <fullName evidence="1">Uncharacterized protein</fullName>
    </submittedName>
</protein>
<keyword evidence="2" id="KW-1185">Reference proteome</keyword>